<feature type="region of interest" description="Disordered" evidence="1">
    <location>
        <begin position="435"/>
        <end position="459"/>
    </location>
</feature>
<comment type="caution">
    <text evidence="3">The sequence shown here is derived from an EMBL/GenBank/DDBJ whole genome shotgun (WGS) entry which is preliminary data.</text>
</comment>
<evidence type="ECO:0000256" key="1">
    <source>
        <dbReference type="SAM" id="MobiDB-lite"/>
    </source>
</evidence>
<dbReference type="AlphaFoldDB" id="A0A7J0CJL5"/>
<organism evidence="3 4">
    <name type="scientific">Streptomyces microflavus</name>
    <name type="common">Streptomyces lipmanii</name>
    <dbReference type="NCBI Taxonomy" id="1919"/>
    <lineage>
        <taxon>Bacteria</taxon>
        <taxon>Bacillati</taxon>
        <taxon>Actinomycetota</taxon>
        <taxon>Actinomycetes</taxon>
        <taxon>Kitasatosporales</taxon>
        <taxon>Streptomycetaceae</taxon>
        <taxon>Streptomyces</taxon>
    </lineage>
</organism>
<dbReference type="Gene3D" id="2.115.10.20">
    <property type="entry name" value="Glycosyl hydrolase domain, family 43"/>
    <property type="match status" value="1"/>
</dbReference>
<dbReference type="InterPro" id="IPR023296">
    <property type="entry name" value="Glyco_hydro_beta-prop_sf"/>
</dbReference>
<proteinExistence type="predicted"/>
<evidence type="ECO:0000313" key="4">
    <source>
        <dbReference type="Proteomes" id="UP000498740"/>
    </source>
</evidence>
<sequence length="496" mass="53011">MGSTTSPRHPRRLICLLSTALLLAACQSGKSDDRPGPDVRAMQWRQIPLTELPSAFFGVSARSLVASKDGFLLAVRPQSGRSELYRSTDGLSWKPSRPSAEQMTVDVLAGQDGDVIAGGRLFADGEEVPATMRYRGEGRWRKTELLPDGTSSDVVLATAQGTRGSVVVGHDGGPFEAGSGQKKGRSLRVWGSTRQDAFGPPHEVVCPQWPDQPPEVEALVDEDGFTVWARCRDAWGTSATFTLESSDGETWHKEQRHPAPLAPRADATSPSKGARVGQIVPWKGGYLALGSAESPARTTGALWYSPDGSHWTRATSGEDGFAQSVRVDAAAEYAGTLLAFGTDPAPDGHPPVRTRVWLGTPSGRPAKPIPAKGEGLQAVSGTWSWAQATLKVSREGRFTYRYRVMRDCATDAPPCDDVTTSTWGGIVTGTLAEGPRGAVQGRVSSSNMPEKRHAPGSSVRVTREAYDAVGLSIGPSVVGIFCRPNAYDERCHDVHG</sequence>
<feature type="chain" id="PRO_5038611854" description="Exo-alpha-sialidase" evidence="2">
    <location>
        <begin position="25"/>
        <end position="496"/>
    </location>
</feature>
<feature type="region of interest" description="Disordered" evidence="1">
    <location>
        <begin position="165"/>
        <end position="186"/>
    </location>
</feature>
<name>A0A7J0CJL5_STRMI</name>
<reference evidence="3 4" key="1">
    <citation type="submission" date="2020-05" db="EMBL/GenBank/DDBJ databases">
        <title>Whole genome shotgun sequence of Streptomyces microflavus NBRC 13062.</title>
        <authorList>
            <person name="Komaki H."/>
            <person name="Tamura T."/>
        </authorList>
    </citation>
    <scope>NUCLEOTIDE SEQUENCE [LARGE SCALE GENOMIC DNA]</scope>
    <source>
        <strain evidence="3 4">NBRC 13062</strain>
    </source>
</reference>
<dbReference type="Proteomes" id="UP000498740">
    <property type="component" value="Unassembled WGS sequence"/>
</dbReference>
<dbReference type="EMBL" id="BLWD01000001">
    <property type="protein sequence ID" value="GFN01955.1"/>
    <property type="molecule type" value="Genomic_DNA"/>
</dbReference>
<dbReference type="RefSeq" id="WP_032755465.1">
    <property type="nucleotide sequence ID" value="NZ_BMUG01000008.1"/>
</dbReference>
<dbReference type="InterPro" id="IPR036278">
    <property type="entry name" value="Sialidase_sf"/>
</dbReference>
<accession>A0A7J0CJL5</accession>
<dbReference type="SUPFAM" id="SSF50939">
    <property type="entry name" value="Sialidases"/>
    <property type="match status" value="1"/>
</dbReference>
<evidence type="ECO:0000313" key="3">
    <source>
        <dbReference type="EMBL" id="GFN01955.1"/>
    </source>
</evidence>
<evidence type="ECO:0008006" key="5">
    <source>
        <dbReference type="Google" id="ProtNLM"/>
    </source>
</evidence>
<gene>
    <name evidence="3" type="ORF">Smic_05110</name>
</gene>
<evidence type="ECO:0000256" key="2">
    <source>
        <dbReference type="SAM" id="SignalP"/>
    </source>
</evidence>
<protein>
    <recommendedName>
        <fullName evidence="5">Exo-alpha-sialidase</fullName>
    </recommendedName>
</protein>
<feature type="region of interest" description="Disordered" evidence="1">
    <location>
        <begin position="245"/>
        <end position="275"/>
    </location>
</feature>
<feature type="signal peptide" evidence="2">
    <location>
        <begin position="1"/>
        <end position="24"/>
    </location>
</feature>
<keyword evidence="2" id="KW-0732">Signal</keyword>